<dbReference type="InterPro" id="IPR000253">
    <property type="entry name" value="FHA_dom"/>
</dbReference>
<keyword evidence="4" id="KW-1185">Reference proteome</keyword>
<dbReference type="Pfam" id="PF00498">
    <property type="entry name" value="FHA"/>
    <property type="match status" value="1"/>
</dbReference>
<sequence>MSSTIASLTTNLLILAAFAGVIALGLRAAQSVFKTDTKRAAATEVAAKLVAYPTGSSGVLRRRFVRALTGQHLIMPSGERLAFAELTVRIAPEDLERLDPDGDVERLGADGAKLYAAHARRSGWGVPADVTVNVEIDPGLRSGWIPPARAIARAGAFEPVETGSVEIPRADRRKPLGWDVVTEDPEPATADPIPLRPVPSGPELDPAATALFSAIEDDDVLTVNVVPTLRLRYGGRLVEVPREGTAVLGRVGRSVVPFTEPEVSGRHAAIRLRAGRWEVADLGSTNGTTLDGEPVECERWMPLRSGAVLAVAGVPVEVTIDATGTVNLADVTSR</sequence>
<dbReference type="SUPFAM" id="SSF49879">
    <property type="entry name" value="SMAD/FHA domain"/>
    <property type="match status" value="1"/>
</dbReference>
<dbReference type="AlphaFoldDB" id="A0A554SGP7"/>
<feature type="domain" description="FHA" evidence="2">
    <location>
        <begin position="246"/>
        <end position="295"/>
    </location>
</feature>
<proteinExistence type="predicted"/>
<dbReference type="Proteomes" id="UP000316988">
    <property type="component" value="Unassembled WGS sequence"/>
</dbReference>
<evidence type="ECO:0000313" key="4">
    <source>
        <dbReference type="Proteomes" id="UP000316988"/>
    </source>
</evidence>
<protein>
    <submittedName>
        <fullName evidence="3">DUF2662 domain-containing protein</fullName>
    </submittedName>
</protein>
<dbReference type="PROSITE" id="PS50006">
    <property type="entry name" value="FHA_DOMAIN"/>
    <property type="match status" value="1"/>
</dbReference>
<dbReference type="InterPro" id="IPR008984">
    <property type="entry name" value="SMAD_FHA_dom_sf"/>
</dbReference>
<evidence type="ECO:0000256" key="1">
    <source>
        <dbReference type="ARBA" id="ARBA00022553"/>
    </source>
</evidence>
<evidence type="ECO:0000259" key="2">
    <source>
        <dbReference type="PROSITE" id="PS50006"/>
    </source>
</evidence>
<dbReference type="Gene3D" id="2.60.200.20">
    <property type="match status" value="1"/>
</dbReference>
<dbReference type="Gene3D" id="3.30.2320.60">
    <property type="entry name" value="FhaA, phosphopeptide-binding domain (DUF3662)"/>
    <property type="match status" value="1"/>
</dbReference>
<evidence type="ECO:0000313" key="3">
    <source>
        <dbReference type="EMBL" id="TSD65522.1"/>
    </source>
</evidence>
<keyword evidence="1" id="KW-0597">Phosphoprotein</keyword>
<dbReference type="OrthoDB" id="151099at2"/>
<comment type="caution">
    <text evidence="3">The sequence shown here is derived from an EMBL/GenBank/DDBJ whole genome shotgun (WGS) entry which is preliminary data.</text>
</comment>
<gene>
    <name evidence="3" type="ORF">FNM00_03595</name>
</gene>
<organism evidence="3 4">
    <name type="scientific">Aeromicrobium piscarium</name>
    <dbReference type="NCBI Taxonomy" id="2590901"/>
    <lineage>
        <taxon>Bacteria</taxon>
        <taxon>Bacillati</taxon>
        <taxon>Actinomycetota</taxon>
        <taxon>Actinomycetes</taxon>
        <taxon>Propionibacteriales</taxon>
        <taxon>Nocardioidaceae</taxon>
        <taxon>Aeromicrobium</taxon>
    </lineage>
</organism>
<accession>A0A554SGP7</accession>
<name>A0A554SGP7_9ACTN</name>
<dbReference type="RefSeq" id="WP_143911645.1">
    <property type="nucleotide sequence ID" value="NZ_VLNT01000002.1"/>
</dbReference>
<dbReference type="Pfam" id="PF12401">
    <property type="entry name" value="FhaA_N"/>
    <property type="match status" value="1"/>
</dbReference>
<dbReference type="InterPro" id="IPR022128">
    <property type="entry name" value="FhaA_N"/>
</dbReference>
<dbReference type="CDD" id="cd00060">
    <property type="entry name" value="FHA"/>
    <property type="match status" value="1"/>
</dbReference>
<reference evidence="3 4" key="1">
    <citation type="submission" date="2019-07" db="EMBL/GenBank/DDBJ databases">
        <authorList>
            <person name="Zhao L.H."/>
        </authorList>
    </citation>
    <scope>NUCLEOTIDE SEQUENCE [LARGE SCALE GENOMIC DNA]</scope>
    <source>
        <strain evidence="3 4">Co35</strain>
    </source>
</reference>
<dbReference type="SMART" id="SM00240">
    <property type="entry name" value="FHA"/>
    <property type="match status" value="1"/>
</dbReference>
<dbReference type="InterPro" id="IPR042287">
    <property type="entry name" value="FhaA_N_sf"/>
</dbReference>
<dbReference type="EMBL" id="VLNT01000002">
    <property type="protein sequence ID" value="TSD65522.1"/>
    <property type="molecule type" value="Genomic_DNA"/>
</dbReference>